<evidence type="ECO:0000259" key="1">
    <source>
        <dbReference type="Pfam" id="PF00144"/>
    </source>
</evidence>
<organism evidence="2 3">
    <name type="scientific">Mesoterricola sediminis</name>
    <dbReference type="NCBI Taxonomy" id="2927980"/>
    <lineage>
        <taxon>Bacteria</taxon>
        <taxon>Pseudomonadati</taxon>
        <taxon>Acidobacteriota</taxon>
        <taxon>Holophagae</taxon>
        <taxon>Holophagales</taxon>
        <taxon>Holophagaceae</taxon>
        <taxon>Mesoterricola</taxon>
    </lineage>
</organism>
<dbReference type="Gene3D" id="3.40.710.10">
    <property type="entry name" value="DD-peptidase/beta-lactamase superfamily"/>
    <property type="match status" value="1"/>
</dbReference>
<dbReference type="RefSeq" id="WP_243335423.1">
    <property type="nucleotide sequence ID" value="NZ_AP027081.1"/>
</dbReference>
<gene>
    <name evidence="2" type="ORF">METESE_14440</name>
</gene>
<evidence type="ECO:0000313" key="2">
    <source>
        <dbReference type="EMBL" id="BDU76486.1"/>
    </source>
</evidence>
<protein>
    <recommendedName>
        <fullName evidence="1">Beta-lactamase-related domain-containing protein</fullName>
    </recommendedName>
</protein>
<dbReference type="EMBL" id="AP027081">
    <property type="protein sequence ID" value="BDU76486.1"/>
    <property type="molecule type" value="Genomic_DNA"/>
</dbReference>
<keyword evidence="3" id="KW-1185">Reference proteome</keyword>
<dbReference type="SUPFAM" id="SSF56601">
    <property type="entry name" value="beta-lactamase/transpeptidase-like"/>
    <property type="match status" value="1"/>
</dbReference>
<evidence type="ECO:0000313" key="3">
    <source>
        <dbReference type="Proteomes" id="UP001228113"/>
    </source>
</evidence>
<proteinExistence type="predicted"/>
<dbReference type="Proteomes" id="UP001228113">
    <property type="component" value="Chromosome"/>
</dbReference>
<dbReference type="InterPro" id="IPR012338">
    <property type="entry name" value="Beta-lactam/transpept-like"/>
</dbReference>
<sequence length="321" mass="33959">MIFDLASLAKPLVTAPLALRHLDLDRDRRAALGFAGRREPLTVRQLLAHAAGLPAWLPFTGEPLARQLERGWPAQDHPKLAPGRVGVCTYSDLGYRLLADLLEAETGQAFPALGAAASGLLPAPWSEPPTPVPPGPDRDFWALAAPGLPFPEPAPGLPHDANARAGMRGHAGFAADPARFQACLEAWAEAGWPRRMAQDQARGADGSRWGLGLQRAFRGPGRFGTLLDGIPLGRGGVHVLVRGGEAGDPPPMASGPAGEASGFWYHLGFTGPALFYRPEDGLLLGILAHRRGPGGGILDPDALQARRWAALQGWMADQGFA</sequence>
<feature type="domain" description="Beta-lactamase-related" evidence="1">
    <location>
        <begin position="2"/>
        <end position="297"/>
    </location>
</feature>
<name>A0AA48H2W5_9BACT</name>
<reference evidence="2" key="1">
    <citation type="journal article" date="2023" name="Int. J. Syst. Evol. Microbiol.">
        <title>Mesoterricola silvestris gen. nov., sp. nov., Mesoterricola sediminis sp. nov., Geothrix oryzae sp. nov., Geothrix edaphica sp. nov., Geothrix rubra sp. nov., and Geothrix limicola sp. nov., six novel members of Acidobacteriota isolated from soils.</title>
        <authorList>
            <person name="Itoh H."/>
            <person name="Sugisawa Y."/>
            <person name="Mise K."/>
            <person name="Xu Z."/>
            <person name="Kuniyasu M."/>
            <person name="Ushijima N."/>
            <person name="Kawano K."/>
            <person name="Kobayashi E."/>
            <person name="Shiratori Y."/>
            <person name="Masuda Y."/>
            <person name="Senoo K."/>
        </authorList>
    </citation>
    <scope>NUCLEOTIDE SEQUENCE</scope>
    <source>
        <strain evidence="2">W786</strain>
    </source>
</reference>
<dbReference type="Pfam" id="PF00144">
    <property type="entry name" value="Beta-lactamase"/>
    <property type="match status" value="1"/>
</dbReference>
<dbReference type="KEGG" id="msea:METESE_14440"/>
<dbReference type="InterPro" id="IPR001466">
    <property type="entry name" value="Beta-lactam-related"/>
</dbReference>
<accession>A0AA48H2W5</accession>
<dbReference type="AlphaFoldDB" id="A0AA48H2W5"/>